<protein>
    <submittedName>
        <fullName evidence="2">Uncharacterized protein</fullName>
    </submittedName>
</protein>
<dbReference type="EMBL" id="AP023092">
    <property type="protein sequence ID" value="BCE27406.1"/>
    <property type="molecule type" value="Genomic_DNA"/>
</dbReference>
<accession>A0A809XH98</accession>
<dbReference type="EMBL" id="AP023098">
    <property type="protein sequence ID" value="BCE79777.1"/>
    <property type="molecule type" value="Genomic_DNA"/>
</dbReference>
<dbReference type="AlphaFoldDB" id="A0A809XH98"/>
<reference evidence="4" key="3">
    <citation type="submission" date="2020-05" db="EMBL/GenBank/DDBJ databases">
        <title>Complete genome sequence of Bradyrhizobium diazoefficiens XF8 isolated from soybean nodule.</title>
        <authorList>
            <person name="Noda R."/>
            <person name="Kakizaki K."/>
            <person name="Minamisawa K."/>
        </authorList>
    </citation>
    <scope>NUCLEOTIDE SEQUENCE</scope>
    <source>
        <strain evidence="4">XF8</strain>
    </source>
</reference>
<proteinExistence type="predicted"/>
<evidence type="ECO:0000256" key="1">
    <source>
        <dbReference type="SAM" id="Phobius"/>
    </source>
</evidence>
<keyword evidence="1" id="KW-0812">Transmembrane</keyword>
<dbReference type="EMBL" id="AP023093">
    <property type="protein sequence ID" value="BCE36172.1"/>
    <property type="molecule type" value="Genomic_DNA"/>
</dbReference>
<keyword evidence="1" id="KW-1133">Transmembrane helix</keyword>
<dbReference type="EMBL" id="AP023097">
    <property type="protein sequence ID" value="BCE71097.1"/>
    <property type="molecule type" value="Genomic_DNA"/>
</dbReference>
<evidence type="ECO:0000313" key="4">
    <source>
        <dbReference type="EMBL" id="BCE71097.1"/>
    </source>
</evidence>
<organism evidence="2">
    <name type="scientific">Bradyrhizobium diazoefficiens</name>
    <dbReference type="NCBI Taxonomy" id="1355477"/>
    <lineage>
        <taxon>Bacteria</taxon>
        <taxon>Pseudomonadati</taxon>
        <taxon>Pseudomonadota</taxon>
        <taxon>Alphaproteobacteria</taxon>
        <taxon>Hyphomicrobiales</taxon>
        <taxon>Nitrobacteraceae</taxon>
        <taxon>Bradyrhizobium</taxon>
    </lineage>
</organism>
<reference evidence="5" key="4">
    <citation type="submission" date="2020-05" db="EMBL/GenBank/DDBJ databases">
        <title>Complete genome sequence of Bradyrhizobium diazoefficiens XF9 isolated from soybean nodule.</title>
        <authorList>
            <person name="Noda R."/>
            <person name="Kakizaki K."/>
            <person name="Minamisawa K."/>
        </authorList>
    </citation>
    <scope>NUCLEOTIDE SEQUENCE</scope>
    <source>
        <strain evidence="5">XF9</strain>
    </source>
</reference>
<evidence type="ECO:0000313" key="5">
    <source>
        <dbReference type="EMBL" id="BCE79777.1"/>
    </source>
</evidence>
<name>A0A809XH98_9BRAD</name>
<evidence type="ECO:0000313" key="3">
    <source>
        <dbReference type="EMBL" id="BCE36172.1"/>
    </source>
</evidence>
<reference evidence="3" key="2">
    <citation type="submission" date="2020-05" db="EMBL/GenBank/DDBJ databases">
        <title>Complete genome sequence of Bradyrhizobium diazoefficiens XF3 isolated from soybean nodule.</title>
        <authorList>
            <person name="Noda R."/>
            <person name="Kakizaki K."/>
            <person name="Minamisawa K."/>
        </authorList>
    </citation>
    <scope>NUCLEOTIDE SEQUENCE</scope>
    <source>
        <strain evidence="3">XF3</strain>
    </source>
</reference>
<keyword evidence="1" id="KW-0472">Membrane</keyword>
<dbReference type="RefSeq" id="WP_110115895.1">
    <property type="nucleotide sequence ID" value="NZ_AP022639.1"/>
</dbReference>
<evidence type="ECO:0000313" key="2">
    <source>
        <dbReference type="EMBL" id="BCE27406.1"/>
    </source>
</evidence>
<reference evidence="2" key="1">
    <citation type="submission" date="2020-05" db="EMBL/GenBank/DDBJ databases">
        <title>Complete genome sequence of Bradyrhizobium diazoefficiens XF2 isolated from soybean nodule.</title>
        <authorList>
            <person name="Noda R."/>
            <person name="Kakizaki K."/>
            <person name="Minamisawa K."/>
        </authorList>
    </citation>
    <scope>NUCLEOTIDE SEQUENCE</scope>
    <source>
        <strain evidence="2">XF2</strain>
    </source>
</reference>
<gene>
    <name evidence="2" type="ORF">XF2B_11750</name>
    <name evidence="3" type="ORF">XF3B_12030</name>
    <name evidence="4" type="ORF">XF8B_12080</name>
    <name evidence="5" type="ORF">XF9B_11980</name>
</gene>
<feature type="transmembrane region" description="Helical" evidence="1">
    <location>
        <begin position="89"/>
        <end position="108"/>
    </location>
</feature>
<sequence>MSLPAKIKSGAKDLATDAFSEGWKYVRSILLTAAGVYALSALQNFYNLDHVPTHDEALALLWKSAKGMPALVQDWLISRPYDAVVDHPLLSAVILVLVVVTVVLGFLLSRAHSILNLQSSILSGADANYALVTQAGIEGRFPHAKQSEEGAPWKSLCEEILSPENKFVYILGANGIDTFGKPGAPLHDALQSFRGNIRVILCKPGSKQMKGRAAAVGINSNDYEKAIKESVKRLRTLRNQAYSVEGRYYEGQPNWKLIITNSTVWVQYYLPGGPHVDQTPVWLVSVTPNADGFYHLFHLEFNRIWERCAANPITLNQSAMAKIPTATAKVRKPK</sequence>